<evidence type="ECO:0000313" key="1">
    <source>
        <dbReference type="EMBL" id="SEH41045.1"/>
    </source>
</evidence>
<dbReference type="STRING" id="1267564.SAMN05192561_101725"/>
<name>A0A1H6I317_9EURY</name>
<dbReference type="EMBL" id="FNWU01000001">
    <property type="protein sequence ID" value="SEH41045.1"/>
    <property type="molecule type" value="Genomic_DNA"/>
</dbReference>
<proteinExistence type="predicted"/>
<organism evidence="1 2">
    <name type="scientific">Halopenitus malekzadehii</name>
    <dbReference type="NCBI Taxonomy" id="1267564"/>
    <lineage>
        <taxon>Archaea</taxon>
        <taxon>Methanobacteriati</taxon>
        <taxon>Methanobacteriota</taxon>
        <taxon>Stenosarchaea group</taxon>
        <taxon>Halobacteria</taxon>
        <taxon>Halobacteriales</taxon>
        <taxon>Haloferacaceae</taxon>
        <taxon>Halopenitus</taxon>
    </lineage>
</organism>
<accession>A0A1H6I317</accession>
<dbReference type="AlphaFoldDB" id="A0A1H6I317"/>
<evidence type="ECO:0000313" key="2">
    <source>
        <dbReference type="Proteomes" id="UP000199215"/>
    </source>
</evidence>
<dbReference type="Proteomes" id="UP000199215">
    <property type="component" value="Unassembled WGS sequence"/>
</dbReference>
<reference evidence="1 2" key="1">
    <citation type="submission" date="2016-10" db="EMBL/GenBank/DDBJ databases">
        <authorList>
            <person name="de Groot N.N."/>
        </authorList>
    </citation>
    <scope>NUCLEOTIDE SEQUENCE [LARGE SCALE GENOMIC DNA]</scope>
    <source>
        <strain evidence="1 2">IBRC-M10418</strain>
    </source>
</reference>
<sequence length="38" mass="3755">MGCVPDTVATTAAIVDPAGEENTLKRLGGNSLVGTAQP</sequence>
<keyword evidence="2" id="KW-1185">Reference proteome</keyword>
<gene>
    <name evidence="1" type="ORF">SAMN05192561_101725</name>
</gene>
<protein>
    <submittedName>
        <fullName evidence="1">Uncharacterized protein</fullName>
    </submittedName>
</protein>